<evidence type="ECO:0000313" key="2">
    <source>
        <dbReference type="Proteomes" id="UP000516780"/>
    </source>
</evidence>
<sequence>MSRSKSKSVVNPQLEAQMADQRRQYEMTMQQLSSQNSQAATAYQSQLEGLTRMYEGRVTDLSSQMEGQKSYYDQLLGQLNTNLTDTKAQSEAQKQEFERLKKLQDDQIAYMQAERDRSASNVTESSKDLLNNSTAQANNFMQSLDLQRRLRALRSSGTASNTSNNLLR</sequence>
<accession>A0A7G3WH58</accession>
<name>A0A7G3WH58_9CAUD</name>
<protein>
    <submittedName>
        <fullName evidence="1">Uncharacterized protein</fullName>
    </submittedName>
</protein>
<keyword evidence="2" id="KW-1185">Reference proteome</keyword>
<dbReference type="EMBL" id="MT457475">
    <property type="protein sequence ID" value="QKE60858.1"/>
    <property type="molecule type" value="Genomic_DNA"/>
</dbReference>
<proteinExistence type="predicted"/>
<reference evidence="1 2" key="1">
    <citation type="journal article" date="2020" name="Microb. Ecol.">
        <title>Novel Virus on Filamentous Arthronema africanum Cyanobacterium.</title>
        <authorList>
            <person name="Petrzik K."/>
            <person name="Lukavsky J."/>
            <person name="Koloniuk I."/>
        </authorList>
    </citation>
    <scope>NUCLEOTIDE SEQUENCE [LARGE SCALE GENOMIC DNA]</scope>
</reference>
<evidence type="ECO:0000313" key="1">
    <source>
        <dbReference type="EMBL" id="QKE60858.1"/>
    </source>
</evidence>
<dbReference type="Proteomes" id="UP000516780">
    <property type="component" value="Segment"/>
</dbReference>
<organism evidence="1 2">
    <name type="scientific">Arthronema virus TR020</name>
    <dbReference type="NCBI Taxonomy" id="2736280"/>
    <lineage>
        <taxon>Viruses</taxon>
        <taxon>Duplodnaviria</taxon>
        <taxon>Heunggongvirae</taxon>
        <taxon>Uroviricota</taxon>
        <taxon>Caudoviricetes</taxon>
        <taxon>Saffermanviridae</taxon>
        <taxon>Arthrovirus</taxon>
        <taxon>Arthrovirus TR020</taxon>
    </lineage>
</organism>